<dbReference type="AlphaFoldDB" id="A0AAE2SD79"/>
<evidence type="ECO:0000313" key="4">
    <source>
        <dbReference type="EMBL" id="MBK1856040.1"/>
    </source>
</evidence>
<gene>
    <name evidence="4" type="ORF">JIN83_13790</name>
</gene>
<dbReference type="Proteomes" id="UP000634206">
    <property type="component" value="Unassembled WGS sequence"/>
</dbReference>
<dbReference type="InterPro" id="IPR025641">
    <property type="entry name" value="DUF4340"/>
</dbReference>
<evidence type="ECO:0000259" key="3">
    <source>
        <dbReference type="Pfam" id="PF14238"/>
    </source>
</evidence>
<reference evidence="4" key="1">
    <citation type="submission" date="2021-01" db="EMBL/GenBank/DDBJ databases">
        <title>Modified the classification status of verrucomicrobia.</title>
        <authorList>
            <person name="Feng X."/>
        </authorList>
    </citation>
    <scope>NUCLEOTIDE SEQUENCE</scope>
    <source>
        <strain evidence="4">5K15</strain>
    </source>
</reference>
<keyword evidence="2" id="KW-0812">Transmembrane</keyword>
<sequence>MKSRTVIILWSVAIVLGIIAYFVKFHGKEENLTQTQRAPGDRLLESLPIREITSVTIEQGDVTTHLVRAEDNSWGVKERANYPINYELLRNLLGSLNELEVTQGYPAAKEYWARFGLADENAPEDIERGYLGATKVTMMGTGDEPLAQVYLGKYSGSSQVGGRFVRVAGDDSGVYAVGQTFPGITAEPKDWLGKDFLKVDQMQTITLSAPEAPEFTTWKLTRPNAQAQFSLAGMSEDEVMQLTSTNALRALFQYSGFQDVLSPERSQELANPDAKLKRRAVITTFDGLTYTLDFWPEQAPAKDKDSDPRLPALQPKYHFTIAVKADIPKERAKSADEKPEDSQRLDAQFAQTQQAAQEKLAAARALEGRIFQVSQSLVSPLLKQRSDFVTAKTKPSAASPPVRVPAAQP</sequence>
<accession>A0AAE2SD79</accession>
<feature type="region of interest" description="Disordered" evidence="1">
    <location>
        <begin position="388"/>
        <end position="409"/>
    </location>
</feature>
<evidence type="ECO:0000313" key="5">
    <source>
        <dbReference type="Proteomes" id="UP000634206"/>
    </source>
</evidence>
<feature type="transmembrane region" description="Helical" evidence="2">
    <location>
        <begin position="6"/>
        <end position="23"/>
    </location>
</feature>
<name>A0AAE2SD79_9BACT</name>
<protein>
    <submittedName>
        <fullName evidence="4">DUF4340 domain-containing protein</fullName>
    </submittedName>
</protein>
<organism evidence="4 5">
    <name type="scientific">Oceaniferula flava</name>
    <dbReference type="NCBI Taxonomy" id="2800421"/>
    <lineage>
        <taxon>Bacteria</taxon>
        <taxon>Pseudomonadati</taxon>
        <taxon>Verrucomicrobiota</taxon>
        <taxon>Verrucomicrobiia</taxon>
        <taxon>Verrucomicrobiales</taxon>
        <taxon>Verrucomicrobiaceae</taxon>
        <taxon>Oceaniferula</taxon>
    </lineage>
</organism>
<keyword evidence="5" id="KW-1185">Reference proteome</keyword>
<feature type="domain" description="DUF4340" evidence="3">
    <location>
        <begin position="74"/>
        <end position="257"/>
    </location>
</feature>
<dbReference type="EMBL" id="JAENIG010000009">
    <property type="protein sequence ID" value="MBK1856040.1"/>
    <property type="molecule type" value="Genomic_DNA"/>
</dbReference>
<comment type="caution">
    <text evidence="4">The sequence shown here is derived from an EMBL/GenBank/DDBJ whole genome shotgun (WGS) entry which is preliminary data.</text>
</comment>
<feature type="compositionally biased region" description="Low complexity" evidence="1">
    <location>
        <begin position="395"/>
        <end position="409"/>
    </location>
</feature>
<evidence type="ECO:0000256" key="1">
    <source>
        <dbReference type="SAM" id="MobiDB-lite"/>
    </source>
</evidence>
<keyword evidence="2" id="KW-1133">Transmembrane helix</keyword>
<dbReference type="Pfam" id="PF14238">
    <property type="entry name" value="DUF4340"/>
    <property type="match status" value="1"/>
</dbReference>
<proteinExistence type="predicted"/>
<keyword evidence="2" id="KW-0472">Membrane</keyword>
<evidence type="ECO:0000256" key="2">
    <source>
        <dbReference type="SAM" id="Phobius"/>
    </source>
</evidence>
<dbReference type="RefSeq" id="WP_309490653.1">
    <property type="nucleotide sequence ID" value="NZ_JAENIG010000009.1"/>
</dbReference>